<sequence>MQSFITLLKHQFEENADNPAIIHHNEILTFGQLEKKVEKVGAFLQGKGLEKGDRVVLYTPEKLPFLITHLGIIVSGSVSLPLNF</sequence>
<dbReference type="PANTHER" id="PTHR43767">
    <property type="entry name" value="LONG-CHAIN-FATTY-ACID--COA LIGASE"/>
    <property type="match status" value="1"/>
</dbReference>
<protein>
    <recommendedName>
        <fullName evidence="1">AMP-dependent synthetase/ligase domain-containing protein</fullName>
    </recommendedName>
</protein>
<dbReference type="Pfam" id="PF00501">
    <property type="entry name" value="AMP-binding"/>
    <property type="match status" value="1"/>
</dbReference>
<dbReference type="InterPro" id="IPR050237">
    <property type="entry name" value="ATP-dep_AMP-bd_enzyme"/>
</dbReference>
<dbReference type="InterPro" id="IPR000873">
    <property type="entry name" value="AMP-dep_synth/lig_dom"/>
</dbReference>
<organism evidence="2">
    <name type="scientific">marine sediment metagenome</name>
    <dbReference type="NCBI Taxonomy" id="412755"/>
    <lineage>
        <taxon>unclassified sequences</taxon>
        <taxon>metagenomes</taxon>
        <taxon>ecological metagenomes</taxon>
    </lineage>
</organism>
<evidence type="ECO:0000259" key="1">
    <source>
        <dbReference type="Pfam" id="PF00501"/>
    </source>
</evidence>
<reference evidence="2" key="1">
    <citation type="journal article" date="2014" name="Front. Microbiol.">
        <title>High frequency of phylogenetically diverse reductive dehalogenase-homologous genes in deep subseafloor sedimentary metagenomes.</title>
        <authorList>
            <person name="Kawai M."/>
            <person name="Futagami T."/>
            <person name="Toyoda A."/>
            <person name="Takaki Y."/>
            <person name="Nishi S."/>
            <person name="Hori S."/>
            <person name="Arai W."/>
            <person name="Tsubouchi T."/>
            <person name="Morono Y."/>
            <person name="Uchiyama I."/>
            <person name="Ito T."/>
            <person name="Fujiyama A."/>
            <person name="Inagaki F."/>
            <person name="Takami H."/>
        </authorList>
    </citation>
    <scope>NUCLEOTIDE SEQUENCE</scope>
    <source>
        <strain evidence="2">Expedition CK06-06</strain>
    </source>
</reference>
<dbReference type="EMBL" id="BART01005590">
    <property type="protein sequence ID" value="GAG67926.1"/>
    <property type="molecule type" value="Genomic_DNA"/>
</dbReference>
<dbReference type="SUPFAM" id="SSF56801">
    <property type="entry name" value="Acetyl-CoA synthetase-like"/>
    <property type="match status" value="1"/>
</dbReference>
<accession>X1B7E4</accession>
<dbReference type="AlphaFoldDB" id="X1B7E4"/>
<feature type="domain" description="AMP-dependent synthetase/ligase" evidence="1">
    <location>
        <begin position="9"/>
        <end position="83"/>
    </location>
</feature>
<gene>
    <name evidence="2" type="ORF">S01H4_12855</name>
</gene>
<dbReference type="InterPro" id="IPR042099">
    <property type="entry name" value="ANL_N_sf"/>
</dbReference>
<feature type="non-terminal residue" evidence="2">
    <location>
        <position position="84"/>
    </location>
</feature>
<comment type="caution">
    <text evidence="2">The sequence shown here is derived from an EMBL/GenBank/DDBJ whole genome shotgun (WGS) entry which is preliminary data.</text>
</comment>
<proteinExistence type="predicted"/>
<name>X1B7E4_9ZZZZ</name>
<evidence type="ECO:0000313" key="2">
    <source>
        <dbReference type="EMBL" id="GAG67926.1"/>
    </source>
</evidence>
<dbReference type="PANTHER" id="PTHR43767:SF1">
    <property type="entry name" value="NONRIBOSOMAL PEPTIDE SYNTHASE PES1 (EUROFUNG)-RELATED"/>
    <property type="match status" value="1"/>
</dbReference>
<dbReference type="Gene3D" id="3.40.50.12780">
    <property type="entry name" value="N-terminal domain of ligase-like"/>
    <property type="match status" value="1"/>
</dbReference>